<dbReference type="Pfam" id="PF00119">
    <property type="entry name" value="ATP-synt_A"/>
    <property type="match status" value="1"/>
</dbReference>
<dbReference type="FunFam" id="1.20.120.220:FF:000003">
    <property type="entry name" value="ATP synthase subunit a"/>
    <property type="match status" value="1"/>
</dbReference>
<comment type="similarity">
    <text evidence="2">Belongs to the ATPase A chain family.</text>
</comment>
<feature type="transmembrane region" description="Helical" evidence="13">
    <location>
        <begin position="139"/>
        <end position="162"/>
    </location>
</feature>
<evidence type="ECO:0000256" key="12">
    <source>
        <dbReference type="RuleBase" id="RU004450"/>
    </source>
</evidence>
<dbReference type="GO" id="GO:0045259">
    <property type="term" value="C:proton-transporting ATP synthase complex"/>
    <property type="evidence" value="ECO:0007669"/>
    <property type="project" value="UniProtKB-KW"/>
</dbReference>
<keyword evidence="5" id="KW-0138">CF(0)</keyword>
<dbReference type="Gene3D" id="1.20.120.220">
    <property type="entry name" value="ATP synthase, F0 complex, subunit A"/>
    <property type="match status" value="1"/>
</dbReference>
<comment type="subcellular location">
    <subcellularLocation>
        <location evidence="1 12">Mitochondrion inner membrane</location>
        <topology evidence="1 12">Multi-pass membrane protein</topology>
    </subcellularLocation>
</comment>
<dbReference type="CDD" id="cd00310">
    <property type="entry name" value="ATP-synt_Fo_a_6"/>
    <property type="match status" value="1"/>
</dbReference>
<feature type="transmembrane region" description="Helical" evidence="13">
    <location>
        <begin position="81"/>
        <end position="100"/>
    </location>
</feature>
<feature type="transmembrane region" description="Helical" evidence="13">
    <location>
        <begin position="183"/>
        <end position="204"/>
    </location>
</feature>
<dbReference type="AlphaFoldDB" id="S5U5B0"/>
<evidence type="ECO:0000256" key="3">
    <source>
        <dbReference type="ARBA" id="ARBA00021312"/>
    </source>
</evidence>
<evidence type="ECO:0000256" key="5">
    <source>
        <dbReference type="ARBA" id="ARBA00022547"/>
    </source>
</evidence>
<evidence type="ECO:0000256" key="6">
    <source>
        <dbReference type="ARBA" id="ARBA00022692"/>
    </source>
</evidence>
<geneLocation type="mitochondrion" evidence="14"/>
<organism evidence="14">
    <name type="scientific">Candida blackwelliae</name>
    <dbReference type="NCBI Taxonomy" id="497110"/>
    <lineage>
        <taxon>Eukaryota</taxon>
        <taxon>Fungi</taxon>
        <taxon>Dikarya</taxon>
        <taxon>Ascomycota</taxon>
        <taxon>Saccharomycotina</taxon>
        <taxon>Pichiomycetes</taxon>
        <taxon>Debaryomycetaceae</taxon>
        <taxon>Candida/Lodderomyces clade</taxon>
        <taxon>Candida</taxon>
    </lineage>
</organism>
<accession>S5U5B0</accession>
<dbReference type="NCBIfam" id="TIGR01131">
    <property type="entry name" value="ATP_synt_6_or_A"/>
    <property type="match status" value="1"/>
</dbReference>
<keyword evidence="8 13" id="KW-1133">Transmembrane helix</keyword>
<evidence type="ECO:0000256" key="13">
    <source>
        <dbReference type="SAM" id="Phobius"/>
    </source>
</evidence>
<dbReference type="GO" id="GO:0046933">
    <property type="term" value="F:proton-transporting ATP synthase activity, rotational mechanism"/>
    <property type="evidence" value="ECO:0007669"/>
    <property type="project" value="TreeGrafter"/>
</dbReference>
<dbReference type="GO" id="GO:0005743">
    <property type="term" value="C:mitochondrial inner membrane"/>
    <property type="evidence" value="ECO:0007669"/>
    <property type="project" value="UniProtKB-SubCell"/>
</dbReference>
<feature type="transmembrane region" description="Helical" evidence="13">
    <location>
        <begin position="210"/>
        <end position="235"/>
    </location>
</feature>
<evidence type="ECO:0000256" key="11">
    <source>
        <dbReference type="ARBA" id="ARBA00023310"/>
    </source>
</evidence>
<dbReference type="RefSeq" id="YP_008475241.1">
    <property type="nucleotide sequence ID" value="NC_022173.1"/>
</dbReference>
<gene>
    <name evidence="14" type="primary">atp6</name>
</gene>
<keyword evidence="9" id="KW-0406">Ion transport</keyword>
<dbReference type="InterPro" id="IPR035908">
    <property type="entry name" value="F0_ATP_A_sf"/>
</dbReference>
<dbReference type="PANTHER" id="PTHR11410:SF0">
    <property type="entry name" value="ATP SYNTHASE SUBUNIT A"/>
    <property type="match status" value="1"/>
</dbReference>
<dbReference type="PROSITE" id="PS00449">
    <property type="entry name" value="ATPASE_A"/>
    <property type="match status" value="1"/>
</dbReference>
<name>S5U5B0_9ASCO</name>
<evidence type="ECO:0000256" key="8">
    <source>
        <dbReference type="ARBA" id="ARBA00022989"/>
    </source>
</evidence>
<dbReference type="InterPro" id="IPR000568">
    <property type="entry name" value="ATP_synth_F0_asu"/>
</dbReference>
<evidence type="ECO:0000256" key="2">
    <source>
        <dbReference type="ARBA" id="ARBA00006810"/>
    </source>
</evidence>
<feature type="transmembrane region" description="Helical" evidence="13">
    <location>
        <begin position="112"/>
        <end position="133"/>
    </location>
</feature>
<evidence type="ECO:0000256" key="10">
    <source>
        <dbReference type="ARBA" id="ARBA00023136"/>
    </source>
</evidence>
<keyword evidence="14" id="KW-0496">Mitochondrion</keyword>
<keyword evidence="10 13" id="KW-0472">Membrane</keyword>
<keyword evidence="7" id="KW-0375">Hydrogen ion transport</keyword>
<keyword evidence="11" id="KW-0066">ATP synthesis</keyword>
<keyword evidence="4" id="KW-0813">Transport</keyword>
<feature type="transmembrane region" description="Helical" evidence="13">
    <location>
        <begin position="56"/>
        <end position="75"/>
    </location>
</feature>
<dbReference type="GeneID" id="16695230"/>
<dbReference type="InterPro" id="IPR045083">
    <property type="entry name" value="ATP_synth_F0_asu_bact/mt"/>
</dbReference>
<protein>
    <recommendedName>
        <fullName evidence="3 12">ATP synthase subunit a</fullName>
    </recommendedName>
</protein>
<evidence type="ECO:0000256" key="9">
    <source>
        <dbReference type="ARBA" id="ARBA00023065"/>
    </source>
</evidence>
<dbReference type="InterPro" id="IPR023011">
    <property type="entry name" value="ATP_synth_F0_asu_AS"/>
</dbReference>
<evidence type="ECO:0000256" key="7">
    <source>
        <dbReference type="ARBA" id="ARBA00022781"/>
    </source>
</evidence>
<dbReference type="HAMAP" id="MF_01393">
    <property type="entry name" value="ATP_synth_a_bact"/>
    <property type="match status" value="1"/>
</dbReference>
<reference evidence="14" key="1">
    <citation type="submission" date="2013-04" db="EMBL/GenBank/DDBJ databases">
        <authorList>
            <person name="Pfeiffer I."/>
            <person name="Hegedusova E."/>
            <person name="Brejova B."/>
            <person name="Nosek J."/>
        </authorList>
    </citation>
    <scope>NUCLEOTIDE SEQUENCE</scope>
    <source>
        <strain evidence="14">AS2.3639</strain>
    </source>
</reference>
<sequence>MFFSPLDQFEIKPLLILNNSYILSLSNYTIYFILVILIIYGYTIIFKNNKLSSNRYGVAIIALYDTILNLVVSQIGRQGGYYFPLIFSIFNIIVISNLLSMIPYSFALSAQLVAVISLSLALWIGNLIIGLYIHGFKFFALFVPSGTPLALVPVLVLIESLSYSSRAISLGLRLSANILSGHLLLLILGSLILSLISTSLIGFIGGIIPVIGVVAIVILEFGISIIQGYVFSILLSGYIKDSILLH</sequence>
<evidence type="ECO:0000256" key="4">
    <source>
        <dbReference type="ARBA" id="ARBA00022448"/>
    </source>
</evidence>
<dbReference type="PRINTS" id="PR00123">
    <property type="entry name" value="ATPASEA"/>
</dbReference>
<proteinExistence type="inferred from homology"/>
<evidence type="ECO:0000256" key="1">
    <source>
        <dbReference type="ARBA" id="ARBA00004448"/>
    </source>
</evidence>
<dbReference type="SUPFAM" id="SSF81336">
    <property type="entry name" value="F1F0 ATP synthase subunit A"/>
    <property type="match status" value="1"/>
</dbReference>
<dbReference type="EMBL" id="KC993199">
    <property type="protein sequence ID" value="AGS44558.1"/>
    <property type="molecule type" value="Genomic_DNA"/>
</dbReference>
<evidence type="ECO:0000313" key="14">
    <source>
        <dbReference type="EMBL" id="AGS44558.1"/>
    </source>
</evidence>
<dbReference type="PANTHER" id="PTHR11410">
    <property type="entry name" value="ATP SYNTHASE SUBUNIT A"/>
    <property type="match status" value="1"/>
</dbReference>
<feature type="transmembrane region" description="Helical" evidence="13">
    <location>
        <begin position="20"/>
        <end position="44"/>
    </location>
</feature>
<keyword evidence="6 13" id="KW-0812">Transmembrane</keyword>